<dbReference type="Gene3D" id="3.30.450.20">
    <property type="entry name" value="PAS domain"/>
    <property type="match status" value="2"/>
</dbReference>
<keyword evidence="22" id="KW-1185">Reference proteome</keyword>
<evidence type="ECO:0000313" key="22">
    <source>
        <dbReference type="Proteomes" id="UP000001929"/>
    </source>
</evidence>
<dbReference type="InterPro" id="IPR003594">
    <property type="entry name" value="HATPase_dom"/>
</dbReference>
<dbReference type="Gene3D" id="3.40.50.2300">
    <property type="match status" value="1"/>
</dbReference>
<evidence type="ECO:0000256" key="14">
    <source>
        <dbReference type="ARBA" id="ARBA00023306"/>
    </source>
</evidence>
<keyword evidence="13 17" id="KW-0472">Membrane</keyword>
<dbReference type="Gene3D" id="1.20.120.160">
    <property type="entry name" value="HPT domain"/>
    <property type="match status" value="1"/>
</dbReference>
<evidence type="ECO:0000256" key="12">
    <source>
        <dbReference type="ARBA" id="ARBA00023012"/>
    </source>
</evidence>
<evidence type="ECO:0000259" key="20">
    <source>
        <dbReference type="PROSITE" id="PS50885"/>
    </source>
</evidence>
<name>Q2RNK9_RHORT</name>
<dbReference type="PANTHER" id="PTHR45339:SF1">
    <property type="entry name" value="HYBRID SIGNAL TRANSDUCTION HISTIDINE KINASE J"/>
    <property type="match status" value="1"/>
</dbReference>
<dbReference type="InterPro" id="IPR036097">
    <property type="entry name" value="HisK_dim/P_sf"/>
</dbReference>
<dbReference type="InterPro" id="IPR011006">
    <property type="entry name" value="CheY-like_superfamily"/>
</dbReference>
<dbReference type="GO" id="GO:0005524">
    <property type="term" value="F:ATP binding"/>
    <property type="evidence" value="ECO:0007669"/>
    <property type="project" value="UniProtKB-KW"/>
</dbReference>
<dbReference type="SMART" id="SM00388">
    <property type="entry name" value="HisKA"/>
    <property type="match status" value="1"/>
</dbReference>
<dbReference type="Pfam" id="PF00512">
    <property type="entry name" value="HisKA"/>
    <property type="match status" value="1"/>
</dbReference>
<keyword evidence="10" id="KW-0067">ATP-binding</keyword>
<keyword evidence="8" id="KW-0547">Nucleotide-binding</keyword>
<organism evidence="21 22">
    <name type="scientific">Rhodospirillum rubrum (strain ATCC 11170 / ATH 1.1.1 / DSM 467 / LMG 4362 / NCIMB 8255 / S1)</name>
    <dbReference type="NCBI Taxonomy" id="269796"/>
    <lineage>
        <taxon>Bacteria</taxon>
        <taxon>Pseudomonadati</taxon>
        <taxon>Pseudomonadota</taxon>
        <taxon>Alphaproteobacteria</taxon>
        <taxon>Rhodospirillales</taxon>
        <taxon>Rhodospirillaceae</taxon>
        <taxon>Rhodospirillum</taxon>
    </lineage>
</organism>
<dbReference type="FunFam" id="1.10.287.130:FF:000038">
    <property type="entry name" value="Sensory transduction histidine kinase"/>
    <property type="match status" value="1"/>
</dbReference>
<dbReference type="Pfam" id="PF00072">
    <property type="entry name" value="Response_reg"/>
    <property type="match status" value="1"/>
</dbReference>
<feature type="region of interest" description="Disordered" evidence="16">
    <location>
        <begin position="1"/>
        <end position="23"/>
    </location>
</feature>
<dbReference type="CDD" id="cd16922">
    <property type="entry name" value="HATPase_EvgS-ArcB-TorS-like"/>
    <property type="match status" value="1"/>
</dbReference>
<keyword evidence="6 21" id="KW-0808">Transferase</keyword>
<evidence type="ECO:0000256" key="7">
    <source>
        <dbReference type="ARBA" id="ARBA00022692"/>
    </source>
</evidence>
<evidence type="ECO:0000256" key="13">
    <source>
        <dbReference type="ARBA" id="ARBA00023136"/>
    </source>
</evidence>
<dbReference type="SUPFAM" id="SSF52172">
    <property type="entry name" value="CheY-like"/>
    <property type="match status" value="1"/>
</dbReference>
<dbReference type="Gene3D" id="3.30.565.10">
    <property type="entry name" value="Histidine kinase-like ATPase, C-terminal domain"/>
    <property type="match status" value="1"/>
</dbReference>
<keyword evidence="11 17" id="KW-1133">Transmembrane helix</keyword>
<dbReference type="EnsemblBacteria" id="ABC24286">
    <property type="protein sequence ID" value="ABC24286"/>
    <property type="gene ID" value="Rru_A3492"/>
</dbReference>
<keyword evidence="9 21" id="KW-0418">Kinase</keyword>
<dbReference type="FunFam" id="3.30.565.10:FF:000010">
    <property type="entry name" value="Sensor histidine kinase RcsC"/>
    <property type="match status" value="1"/>
</dbReference>
<feature type="modified residue" description="4-aspartylphosphate" evidence="15">
    <location>
        <position position="820"/>
    </location>
</feature>
<reference evidence="21 22" key="1">
    <citation type="journal article" date="2011" name="Stand. Genomic Sci.">
        <title>Complete genome sequence of Rhodospirillum rubrum type strain (S1).</title>
        <authorList>
            <person name="Munk A.C."/>
            <person name="Copeland A."/>
            <person name="Lucas S."/>
            <person name="Lapidus A."/>
            <person name="Del Rio T.G."/>
            <person name="Barry K."/>
            <person name="Detter J.C."/>
            <person name="Hammon N."/>
            <person name="Israni S."/>
            <person name="Pitluck S."/>
            <person name="Brettin T."/>
            <person name="Bruce D."/>
            <person name="Han C."/>
            <person name="Tapia R."/>
            <person name="Gilna P."/>
            <person name="Schmutz J."/>
            <person name="Larimer F."/>
            <person name="Land M."/>
            <person name="Kyrpides N.C."/>
            <person name="Mavromatis K."/>
            <person name="Richardson P."/>
            <person name="Rohde M."/>
            <person name="Goker M."/>
            <person name="Klenk H.P."/>
            <person name="Zhang Y."/>
            <person name="Roberts G.P."/>
            <person name="Reslewic S."/>
            <person name="Schwartz D.C."/>
        </authorList>
    </citation>
    <scope>NUCLEOTIDE SEQUENCE [LARGE SCALE GENOMIC DNA]</scope>
    <source>
        <strain evidence="22">ATCC 11170 / ATH 1.1.1 / DSM 467 / LMG 4362 / NCIMB 8255 / S1</strain>
    </source>
</reference>
<evidence type="ECO:0000256" key="11">
    <source>
        <dbReference type="ARBA" id="ARBA00022989"/>
    </source>
</evidence>
<feature type="domain" description="Histidine kinase" evidence="18">
    <location>
        <begin position="511"/>
        <end position="732"/>
    </location>
</feature>
<dbReference type="PANTHER" id="PTHR45339">
    <property type="entry name" value="HYBRID SIGNAL TRANSDUCTION HISTIDINE KINASE J"/>
    <property type="match status" value="1"/>
</dbReference>
<dbReference type="PRINTS" id="PR00344">
    <property type="entry name" value="BCTRLSENSOR"/>
</dbReference>
<dbReference type="SUPFAM" id="SSF47384">
    <property type="entry name" value="Homodimeric domain of signal transducing histidine kinase"/>
    <property type="match status" value="1"/>
</dbReference>
<evidence type="ECO:0000256" key="6">
    <source>
        <dbReference type="ARBA" id="ARBA00022679"/>
    </source>
</evidence>
<dbReference type="KEGG" id="rru:Rru_A3492"/>
<dbReference type="PROSITE" id="PS50109">
    <property type="entry name" value="HIS_KIN"/>
    <property type="match status" value="1"/>
</dbReference>
<evidence type="ECO:0000256" key="1">
    <source>
        <dbReference type="ARBA" id="ARBA00000085"/>
    </source>
</evidence>
<dbReference type="CDD" id="cd00082">
    <property type="entry name" value="HisKA"/>
    <property type="match status" value="1"/>
</dbReference>
<dbReference type="GO" id="GO:0000155">
    <property type="term" value="F:phosphorelay sensor kinase activity"/>
    <property type="evidence" value="ECO:0007669"/>
    <property type="project" value="InterPro"/>
</dbReference>
<keyword evidence="4" id="KW-1003">Cell membrane</keyword>
<keyword evidence="12" id="KW-0902">Two-component regulatory system</keyword>
<dbReference type="PATRIC" id="fig|269796.9.peg.3609"/>
<dbReference type="InterPro" id="IPR005467">
    <property type="entry name" value="His_kinase_dom"/>
</dbReference>
<evidence type="ECO:0000313" key="21">
    <source>
        <dbReference type="EMBL" id="ABC24286.1"/>
    </source>
</evidence>
<feature type="domain" description="HAMP" evidence="20">
    <location>
        <begin position="430"/>
        <end position="482"/>
    </location>
</feature>
<dbReference type="Proteomes" id="UP000001929">
    <property type="component" value="Chromosome"/>
</dbReference>
<evidence type="ECO:0000256" key="5">
    <source>
        <dbReference type="ARBA" id="ARBA00022553"/>
    </source>
</evidence>
<dbReference type="GO" id="GO:0005886">
    <property type="term" value="C:plasma membrane"/>
    <property type="evidence" value="ECO:0007669"/>
    <property type="project" value="UniProtKB-SubCell"/>
</dbReference>
<dbReference type="SMART" id="SM00448">
    <property type="entry name" value="REC"/>
    <property type="match status" value="1"/>
</dbReference>
<keyword evidence="14" id="KW-0131">Cell cycle</keyword>
<comment type="subcellular location">
    <subcellularLocation>
        <location evidence="2">Cell membrane</location>
        <topology evidence="2">Multi-pass membrane protein</topology>
    </subcellularLocation>
</comment>
<dbReference type="Gene3D" id="1.10.287.130">
    <property type="match status" value="1"/>
</dbReference>
<dbReference type="SUPFAM" id="SSF47226">
    <property type="entry name" value="Histidine-containing phosphotransfer domain, HPT domain"/>
    <property type="match status" value="1"/>
</dbReference>
<evidence type="ECO:0000256" key="8">
    <source>
        <dbReference type="ARBA" id="ARBA00022741"/>
    </source>
</evidence>
<evidence type="ECO:0000256" key="17">
    <source>
        <dbReference type="SAM" id="Phobius"/>
    </source>
</evidence>
<keyword evidence="5 15" id="KW-0597">Phosphoprotein</keyword>
<evidence type="ECO:0000259" key="19">
    <source>
        <dbReference type="PROSITE" id="PS50110"/>
    </source>
</evidence>
<protein>
    <recommendedName>
        <fullName evidence="3">histidine kinase</fullName>
        <ecNumber evidence="3">2.7.13.3</ecNumber>
    </recommendedName>
</protein>
<dbReference type="CDD" id="cd17546">
    <property type="entry name" value="REC_hyHK_CKI1_RcsC-like"/>
    <property type="match status" value="1"/>
</dbReference>
<dbReference type="InterPro" id="IPR036641">
    <property type="entry name" value="HPT_dom_sf"/>
</dbReference>
<gene>
    <name evidence="21" type="ordered locus">Rru_A3492</name>
</gene>
<dbReference type="InterPro" id="IPR003660">
    <property type="entry name" value="HAMP_dom"/>
</dbReference>
<evidence type="ECO:0000256" key="10">
    <source>
        <dbReference type="ARBA" id="ARBA00022840"/>
    </source>
</evidence>
<evidence type="ECO:0000256" key="4">
    <source>
        <dbReference type="ARBA" id="ARBA00022475"/>
    </source>
</evidence>
<dbReference type="SMART" id="SM00387">
    <property type="entry name" value="HATPase_c"/>
    <property type="match status" value="1"/>
</dbReference>
<proteinExistence type="predicted"/>
<dbReference type="STRING" id="269796.Rru_A3492"/>
<feature type="transmembrane region" description="Helical" evidence="17">
    <location>
        <begin position="401"/>
        <end position="423"/>
    </location>
</feature>
<dbReference type="EC" id="2.7.13.3" evidence="3"/>
<evidence type="ECO:0000256" key="2">
    <source>
        <dbReference type="ARBA" id="ARBA00004651"/>
    </source>
</evidence>
<dbReference type="InterPro" id="IPR003661">
    <property type="entry name" value="HisK_dim/P_dom"/>
</dbReference>
<evidence type="ECO:0000256" key="15">
    <source>
        <dbReference type="PROSITE-ProRule" id="PRU00169"/>
    </source>
</evidence>
<dbReference type="HOGENOM" id="CLU_000445_114_13_5"/>
<dbReference type="eggNOG" id="COG2205">
    <property type="taxonomic scope" value="Bacteria"/>
</dbReference>
<dbReference type="InterPro" id="IPR004358">
    <property type="entry name" value="Sig_transdc_His_kin-like_C"/>
</dbReference>
<evidence type="ECO:0000259" key="18">
    <source>
        <dbReference type="PROSITE" id="PS50109"/>
    </source>
</evidence>
<feature type="domain" description="Response regulatory" evidence="19">
    <location>
        <begin position="770"/>
        <end position="896"/>
    </location>
</feature>
<dbReference type="PROSITE" id="PS50110">
    <property type="entry name" value="RESPONSE_REGULATORY"/>
    <property type="match status" value="1"/>
</dbReference>
<dbReference type="Pfam" id="PF02518">
    <property type="entry name" value="HATPase_c"/>
    <property type="match status" value="1"/>
</dbReference>
<sequence length="1041" mass="112079">MNMDRSNDLAGTLPAPPSVPGPAEDGQSMPIFRWIWRSYLRSALIPLVFIELVFLAIYLLSHQISTSRTLESFGSAVENEFYGAAEREAALLSERLAALGTTASVFAHQAARVLSTPCQPAPRERARLALGANGVLYSTGAPEGSAALFYSGIIPVGPAQIDKAVCSAALDPLMRDISAVEPLVDQIYVNTWDSMNRIYPPIDVLSQYAPHMDIPSFNFFYEADQEHNPERKVVWTDVYLDPAGRGWIASAIAPAYRGTILEGVVGLDVTVGTFIDRVLAAELPFDAYGLLLDRNGGILGAPKVAGEDWGAKPLTEATYGGAITKDTFVDPAFNLFARAEPADLLAALQSQSNGVRPVTLAGKQKVVAWAKVASTGWTYLMVADRDTVFGDILRLDRLFTVIGYLMAGGLLVFYLGFLAFLYIRVREMSVRLSGPLSALNAMIRRIASGSYFQTAPAFDVRELDETGREVAAMGDRLGRANEELIANREELVRARDAAQAAARAKAEFLATMSHEIRTPMNAVIGMTGLLLDGPLEPRQIDYARTIQRSGEHLLGLINDILDFSRIDTGRLVLVDRDFSLSHEVQAVVSLCGVAASAKRLSVRIDLDRALAPGYRGDSQRLRQILVNLVGNAVKFTDKGMVTVQGDVLKIENDIHWLRLRVVDTGCGIPRERFNDLFAAFQQLDGSATRTHGGTGLGLAISRKLARLMGGDITVSSTPGEGSVFSVVVPMVPLSRTPAPDGTLGDGDAERGEEPPAADVPTEAAASRALVVLVAEDILENQILVQAVLEKQGHRVILAANGREALAKLRGADPVDVVLMDIQMPVMDGLDACRAIRGLPPEVHFSDGRPIAGVPIIAFTADALPGDRERFLSAGMNEHLAKPLNARRLRALLGDIAAGRPLTPRSSAAPSPRKSLEAPRRLLDPEALAQLRTSLGEDYPIYLRAAEEALRHRARALPEALARGAFEEASQLLHGLRGTLAAFGMEAEATLCQRLRGDLAGGAGIAIRVEARKLADQALAAADEVRGHRGLPSIDPRAPTPL</sequence>
<evidence type="ECO:0000256" key="16">
    <source>
        <dbReference type="SAM" id="MobiDB-lite"/>
    </source>
</evidence>
<evidence type="ECO:0000256" key="9">
    <source>
        <dbReference type="ARBA" id="ARBA00022777"/>
    </source>
</evidence>
<comment type="catalytic activity">
    <reaction evidence="1">
        <text>ATP + protein L-histidine = ADP + protein N-phospho-L-histidine.</text>
        <dbReference type="EC" id="2.7.13.3"/>
    </reaction>
</comment>
<feature type="region of interest" description="Disordered" evidence="16">
    <location>
        <begin position="735"/>
        <end position="760"/>
    </location>
</feature>
<evidence type="ECO:0000256" key="3">
    <source>
        <dbReference type="ARBA" id="ARBA00012438"/>
    </source>
</evidence>
<dbReference type="AlphaFoldDB" id="Q2RNK9"/>
<dbReference type="InterPro" id="IPR001789">
    <property type="entry name" value="Sig_transdc_resp-reg_receiver"/>
</dbReference>
<keyword evidence="7 17" id="KW-0812">Transmembrane</keyword>
<accession>Q2RNK9</accession>
<dbReference type="EMBL" id="CP000230">
    <property type="protein sequence ID" value="ABC24286.1"/>
    <property type="molecule type" value="Genomic_DNA"/>
</dbReference>
<dbReference type="InterPro" id="IPR036890">
    <property type="entry name" value="HATPase_C_sf"/>
</dbReference>
<dbReference type="SUPFAM" id="SSF55874">
    <property type="entry name" value="ATPase domain of HSP90 chaperone/DNA topoisomerase II/histidine kinase"/>
    <property type="match status" value="1"/>
</dbReference>
<dbReference type="RefSeq" id="WP_011391239.1">
    <property type="nucleotide sequence ID" value="NC_007643.1"/>
</dbReference>
<feature type="transmembrane region" description="Helical" evidence="17">
    <location>
        <begin position="39"/>
        <end position="60"/>
    </location>
</feature>
<dbReference type="PhylomeDB" id="Q2RNK9"/>
<dbReference type="PROSITE" id="PS50885">
    <property type="entry name" value="HAMP"/>
    <property type="match status" value="1"/>
</dbReference>